<dbReference type="InterPro" id="IPR008181">
    <property type="entry name" value="dUTPase"/>
</dbReference>
<dbReference type="GO" id="GO:0000287">
    <property type="term" value="F:magnesium ion binding"/>
    <property type="evidence" value="ECO:0007669"/>
    <property type="project" value="UniProtKB-UniRule"/>
</dbReference>
<evidence type="ECO:0000256" key="3">
    <source>
        <dbReference type="ARBA" id="ARBA00011233"/>
    </source>
</evidence>
<name>A0A4P9YXL0_9FUNG</name>
<evidence type="ECO:0000256" key="4">
    <source>
        <dbReference type="ARBA" id="ARBA00022801"/>
    </source>
</evidence>
<comment type="subunit">
    <text evidence="3 6">Homotrimer.</text>
</comment>
<dbReference type="EC" id="3.6.1.23" evidence="6"/>
<dbReference type="SUPFAM" id="SSF51283">
    <property type="entry name" value="dUTPase-like"/>
    <property type="match status" value="1"/>
</dbReference>
<feature type="non-terminal residue" evidence="8">
    <location>
        <position position="103"/>
    </location>
</feature>
<keyword evidence="9" id="KW-1185">Reference proteome</keyword>
<dbReference type="PANTHER" id="PTHR11241:SF0">
    <property type="entry name" value="DEOXYURIDINE 5'-TRIPHOSPHATE NUCLEOTIDOHYDROLASE"/>
    <property type="match status" value="1"/>
</dbReference>
<comment type="function">
    <text evidence="6">Involved in nucleotide metabolism via production of dUMP, the immediate precursor of thymidine nucleotides, and decreases the intracellular concentration of dUTP so that uracil cannot be incorporated into DNA.</text>
</comment>
<keyword evidence="6" id="KW-0460">Magnesium</keyword>
<dbReference type="GO" id="GO:0046081">
    <property type="term" value="P:dUTP catabolic process"/>
    <property type="evidence" value="ECO:0007669"/>
    <property type="project" value="UniProtKB-UniRule"/>
</dbReference>
<proteinExistence type="inferred from homology"/>
<dbReference type="PANTHER" id="PTHR11241">
    <property type="entry name" value="DEOXYURIDINE 5'-TRIPHOSPHATE NUCLEOTIDOHYDROLASE"/>
    <property type="match status" value="1"/>
</dbReference>
<dbReference type="CDD" id="cd07557">
    <property type="entry name" value="trimeric_dUTPase"/>
    <property type="match status" value="1"/>
</dbReference>
<dbReference type="GO" id="GO:0006226">
    <property type="term" value="P:dUMP biosynthetic process"/>
    <property type="evidence" value="ECO:0007669"/>
    <property type="project" value="UniProtKB-UniRule"/>
</dbReference>
<dbReference type="Proteomes" id="UP000278143">
    <property type="component" value="Unassembled WGS sequence"/>
</dbReference>
<comment type="pathway">
    <text evidence="1 6">Pyrimidine metabolism; dUMP biosynthesis; dUMP from dCTP (dUTP route): step 2/2.</text>
</comment>
<evidence type="ECO:0000313" key="9">
    <source>
        <dbReference type="Proteomes" id="UP000278143"/>
    </source>
</evidence>
<accession>A0A4P9YXL0</accession>
<dbReference type="EMBL" id="KZ990757">
    <property type="protein sequence ID" value="RKP23700.1"/>
    <property type="molecule type" value="Genomic_DNA"/>
</dbReference>
<comment type="cofactor">
    <cofactor evidence="6">
        <name>Mg(2+)</name>
        <dbReference type="ChEBI" id="CHEBI:18420"/>
    </cofactor>
</comment>
<dbReference type="Gene3D" id="2.70.40.10">
    <property type="match status" value="1"/>
</dbReference>
<dbReference type="GO" id="GO:0004170">
    <property type="term" value="F:dUTP diphosphatase activity"/>
    <property type="evidence" value="ECO:0007669"/>
    <property type="project" value="UniProtKB-UniRule"/>
</dbReference>
<dbReference type="NCBIfam" id="TIGR00576">
    <property type="entry name" value="dut"/>
    <property type="match status" value="1"/>
</dbReference>
<comment type="similarity">
    <text evidence="2 6">Belongs to the dUTPase family.</text>
</comment>
<evidence type="ECO:0000259" key="7">
    <source>
        <dbReference type="Pfam" id="PF00692"/>
    </source>
</evidence>
<keyword evidence="4 6" id="KW-0378">Hydrolase</keyword>
<dbReference type="OrthoDB" id="10261072at2759"/>
<keyword evidence="5 6" id="KW-0546">Nucleotide metabolism</keyword>
<protein>
    <recommendedName>
        <fullName evidence="6">Deoxyuridine 5'-triphosphate nucleotidohydrolase</fullName>
        <shortName evidence="6">dUTPase</shortName>
        <ecNumber evidence="6">3.6.1.23</ecNumber>
    </recommendedName>
    <alternativeName>
        <fullName evidence="6">dUTP pyrophosphatase</fullName>
    </alternativeName>
</protein>
<dbReference type="InterPro" id="IPR036157">
    <property type="entry name" value="dUTPase-like_sf"/>
</dbReference>
<sequence>AGYDIASSMETIIEPKSYKVISTNLCLKMTDGCFAKVYSKSGLTVKHGIHVGAGVIDSGYTGEIKVALFNFGEKDYKVTIGSKIAQLIFHPLITCSSKNVIAS</sequence>
<feature type="domain" description="dUTPase-like" evidence="7">
    <location>
        <begin position="1"/>
        <end position="94"/>
    </location>
</feature>
<dbReference type="Pfam" id="PF00692">
    <property type="entry name" value="dUTPase"/>
    <property type="match status" value="1"/>
</dbReference>
<reference evidence="9" key="1">
    <citation type="journal article" date="2018" name="Nat. Microbiol.">
        <title>Leveraging single-cell genomics to expand the fungal tree of life.</title>
        <authorList>
            <person name="Ahrendt S.R."/>
            <person name="Quandt C.A."/>
            <person name="Ciobanu D."/>
            <person name="Clum A."/>
            <person name="Salamov A."/>
            <person name="Andreopoulos B."/>
            <person name="Cheng J.F."/>
            <person name="Woyke T."/>
            <person name="Pelin A."/>
            <person name="Henrissat B."/>
            <person name="Reynolds N.K."/>
            <person name="Benny G.L."/>
            <person name="Smith M.E."/>
            <person name="James T.Y."/>
            <person name="Grigoriev I.V."/>
        </authorList>
    </citation>
    <scope>NUCLEOTIDE SEQUENCE [LARGE SCALE GENOMIC DNA]</scope>
    <source>
        <strain evidence="9">Benny S71-1</strain>
    </source>
</reference>
<evidence type="ECO:0000256" key="2">
    <source>
        <dbReference type="ARBA" id="ARBA00006581"/>
    </source>
</evidence>
<dbReference type="InterPro" id="IPR029054">
    <property type="entry name" value="dUTPase-like"/>
</dbReference>
<evidence type="ECO:0000256" key="5">
    <source>
        <dbReference type="ARBA" id="ARBA00023080"/>
    </source>
</evidence>
<organism evidence="8 9">
    <name type="scientific">Syncephalis pseudoplumigaleata</name>
    <dbReference type="NCBI Taxonomy" id="1712513"/>
    <lineage>
        <taxon>Eukaryota</taxon>
        <taxon>Fungi</taxon>
        <taxon>Fungi incertae sedis</taxon>
        <taxon>Zoopagomycota</taxon>
        <taxon>Zoopagomycotina</taxon>
        <taxon>Zoopagomycetes</taxon>
        <taxon>Zoopagales</taxon>
        <taxon>Piptocephalidaceae</taxon>
        <taxon>Syncephalis</taxon>
    </lineage>
</organism>
<dbReference type="AlphaFoldDB" id="A0A4P9YXL0"/>
<evidence type="ECO:0000313" key="8">
    <source>
        <dbReference type="EMBL" id="RKP23700.1"/>
    </source>
</evidence>
<dbReference type="UniPathway" id="UPA00610">
    <property type="reaction ID" value="UER00666"/>
</dbReference>
<gene>
    <name evidence="8" type="ORF">SYNPS1DRAFT_8629</name>
</gene>
<dbReference type="InterPro" id="IPR033704">
    <property type="entry name" value="dUTPase_trimeric"/>
</dbReference>
<feature type="non-terminal residue" evidence="8">
    <location>
        <position position="1"/>
    </location>
</feature>
<keyword evidence="6" id="KW-0479">Metal-binding</keyword>
<evidence type="ECO:0000256" key="6">
    <source>
        <dbReference type="RuleBase" id="RU367024"/>
    </source>
</evidence>
<evidence type="ECO:0000256" key="1">
    <source>
        <dbReference type="ARBA" id="ARBA00005142"/>
    </source>
</evidence>
<comment type="catalytic activity">
    <reaction evidence="6">
        <text>dUTP + H2O = dUMP + diphosphate + H(+)</text>
        <dbReference type="Rhea" id="RHEA:10248"/>
        <dbReference type="ChEBI" id="CHEBI:15377"/>
        <dbReference type="ChEBI" id="CHEBI:15378"/>
        <dbReference type="ChEBI" id="CHEBI:33019"/>
        <dbReference type="ChEBI" id="CHEBI:61555"/>
        <dbReference type="ChEBI" id="CHEBI:246422"/>
        <dbReference type="EC" id="3.6.1.23"/>
    </reaction>
</comment>